<keyword evidence="2" id="KW-1185">Reference proteome</keyword>
<proteinExistence type="predicted"/>
<protein>
    <submittedName>
        <fullName evidence="1">Uncharacterized protein</fullName>
    </submittedName>
</protein>
<dbReference type="OrthoDB" id="2224806at2"/>
<name>A0A1E5H163_9ENTE</name>
<dbReference type="AlphaFoldDB" id="A0A1E5H163"/>
<evidence type="ECO:0000313" key="2">
    <source>
        <dbReference type="Proteomes" id="UP000095094"/>
    </source>
</evidence>
<organism evidence="1 2">
    <name type="scientific">Enterococcus termitis</name>
    <dbReference type="NCBI Taxonomy" id="332950"/>
    <lineage>
        <taxon>Bacteria</taxon>
        <taxon>Bacillati</taxon>
        <taxon>Bacillota</taxon>
        <taxon>Bacilli</taxon>
        <taxon>Lactobacillales</taxon>
        <taxon>Enterococcaceae</taxon>
        <taxon>Enterococcus</taxon>
    </lineage>
</organism>
<comment type="caution">
    <text evidence="1">The sequence shown here is derived from an EMBL/GenBank/DDBJ whole genome shotgun (WGS) entry which is preliminary data.</text>
</comment>
<gene>
    <name evidence="1" type="ORF">BCR25_16200</name>
</gene>
<evidence type="ECO:0000313" key="1">
    <source>
        <dbReference type="EMBL" id="OEG18370.1"/>
    </source>
</evidence>
<reference evidence="2" key="1">
    <citation type="submission" date="2016-09" db="EMBL/GenBank/DDBJ databases">
        <authorList>
            <person name="Gulvik C.A."/>
        </authorList>
    </citation>
    <scope>NUCLEOTIDE SEQUENCE [LARGE SCALE GENOMIC DNA]</scope>
    <source>
        <strain evidence="2">LMG 8895</strain>
    </source>
</reference>
<dbReference type="EMBL" id="MIJY01000006">
    <property type="protein sequence ID" value="OEG18370.1"/>
    <property type="molecule type" value="Genomic_DNA"/>
</dbReference>
<accession>A0A1E5H163</accession>
<sequence length="181" mass="18477">MQTSGTTIAGEHLEKGVQKVGSMYGEKVSNSIWANRYSITMPDGRIMGQTSGATLAAREAAESTANSIAKHAGKGLTEVAGTFVGVGIDMWQGDTAEESLGKEITTGIVTGIGVAILGATPIGAGIGVTIGVGVIVGMGNDWLRDNFDGVKEFEDNVGSAIVSGWNTVSNGVSDFFGGVFS</sequence>
<dbReference type="RefSeq" id="WP_069662590.1">
    <property type="nucleotide sequence ID" value="NZ_JBHUJJ010000001.1"/>
</dbReference>
<dbReference type="Proteomes" id="UP000095094">
    <property type="component" value="Unassembled WGS sequence"/>
</dbReference>